<dbReference type="OrthoDB" id="9779797at2"/>
<dbReference type="GeneID" id="45079302"/>
<reference evidence="1 2" key="1">
    <citation type="submission" date="2009-06" db="EMBL/GenBank/DDBJ databases">
        <title>Complete sequence of Dickeya zeae Ech1591.</title>
        <authorList>
            <consortium name="US DOE Joint Genome Institute"/>
            <person name="Lucas S."/>
            <person name="Copeland A."/>
            <person name="Lapidus A."/>
            <person name="Glavina del Rio T."/>
            <person name="Tice H."/>
            <person name="Bruce D."/>
            <person name="Goodwin L."/>
            <person name="Pitluck S."/>
            <person name="Chertkov O."/>
            <person name="Brettin T."/>
            <person name="Detter J.C."/>
            <person name="Han C."/>
            <person name="Larimer F."/>
            <person name="Land M."/>
            <person name="Hauser L."/>
            <person name="Kyrpides N."/>
            <person name="Ovchinnikova G."/>
            <person name="Balakrishnan V."/>
            <person name="Glasner J."/>
            <person name="Perna N.T."/>
        </authorList>
    </citation>
    <scope>NUCLEOTIDE SEQUENCE [LARGE SCALE GENOMIC DNA]</scope>
    <source>
        <strain evidence="1 2">Ech1591</strain>
    </source>
</reference>
<proteinExistence type="predicted"/>
<dbReference type="RefSeq" id="WP_012768928.1">
    <property type="nucleotide sequence ID" value="NC_012912.1"/>
</dbReference>
<dbReference type="STRING" id="561229.Dd1591_1184"/>
<dbReference type="HOGENOM" id="CLU_042917_0_0_6"/>
<accession>C6CPJ6</accession>
<evidence type="ECO:0000313" key="1">
    <source>
        <dbReference type="EMBL" id="ACT06051.1"/>
    </source>
</evidence>
<dbReference type="eggNOG" id="ENOG502Z7RS">
    <property type="taxonomic scope" value="Bacteria"/>
</dbReference>
<dbReference type="InterPro" id="IPR021365">
    <property type="entry name" value="DUF2891"/>
</dbReference>
<dbReference type="Pfam" id="PF11199">
    <property type="entry name" value="DUF2891"/>
    <property type="match status" value="1"/>
</dbReference>
<organism evidence="1 2">
    <name type="scientific">Dickeya chrysanthemi (strain Ech1591)</name>
    <name type="common">Dickeya zeae (strain Ech1591)</name>
    <dbReference type="NCBI Taxonomy" id="561229"/>
    <lineage>
        <taxon>Bacteria</taxon>
        <taxon>Pseudomonadati</taxon>
        <taxon>Pseudomonadota</taxon>
        <taxon>Gammaproteobacteria</taxon>
        <taxon>Enterobacterales</taxon>
        <taxon>Pectobacteriaceae</taxon>
        <taxon>Dickeya</taxon>
    </lineage>
</organism>
<dbReference type="Proteomes" id="UP000002735">
    <property type="component" value="Chromosome"/>
</dbReference>
<dbReference type="AlphaFoldDB" id="C6CPJ6"/>
<sequence>MQLTLTLADAFARMPLTYLRQEYPNHIMHLLNDDGDALTPRELHPVFYGCFDWHSAVHGYWLLLRCIRRFPMLPCYDDITRLFDDHFTPENMARELAYFQAPMRASFERPYGYGWLLALAGELAQSSHPAAARWLGCLQPLTQEIRRRLLGYLDKLTYPIRVGTHFNTAFALGLSIDYARTVGDSELENAIVPAAHGYFGRDGAYPAHYEPAGDDFLSGALTEALLMSKVSGSAFPAWFDGFLPSLAAVSVLVNPAQVSDRADPKIAHLDGLNLSRAWCMRQIAQQLPPTHPARPVLLAAAERHLAASVDHVVGSHYSGGHWLATFALLALEDRDVTPM</sequence>
<name>C6CPJ6_DICC1</name>
<protein>
    <recommendedName>
        <fullName evidence="3">DUF2891 domain-containing protein</fullName>
    </recommendedName>
</protein>
<dbReference type="KEGG" id="dze:Dd1591_1184"/>
<evidence type="ECO:0008006" key="3">
    <source>
        <dbReference type="Google" id="ProtNLM"/>
    </source>
</evidence>
<gene>
    <name evidence="1" type="ordered locus">Dd1591_1184</name>
</gene>
<evidence type="ECO:0000313" key="2">
    <source>
        <dbReference type="Proteomes" id="UP000002735"/>
    </source>
</evidence>
<dbReference type="EMBL" id="CP001655">
    <property type="protein sequence ID" value="ACT06051.1"/>
    <property type="molecule type" value="Genomic_DNA"/>
</dbReference>